<gene>
    <name evidence="2" type="ORF">RDB_LOCUS90539</name>
</gene>
<evidence type="ECO:0000313" key="3">
    <source>
        <dbReference type="Proteomes" id="UP000663831"/>
    </source>
</evidence>
<evidence type="ECO:0000256" key="1">
    <source>
        <dbReference type="SAM" id="MobiDB-lite"/>
    </source>
</evidence>
<evidence type="ECO:0000313" key="2">
    <source>
        <dbReference type="EMBL" id="CAE6474337.1"/>
    </source>
</evidence>
<organism evidence="2 3">
    <name type="scientific">Rhizoctonia solani</name>
    <dbReference type="NCBI Taxonomy" id="456999"/>
    <lineage>
        <taxon>Eukaryota</taxon>
        <taxon>Fungi</taxon>
        <taxon>Dikarya</taxon>
        <taxon>Basidiomycota</taxon>
        <taxon>Agaricomycotina</taxon>
        <taxon>Agaricomycetes</taxon>
        <taxon>Cantharellales</taxon>
        <taxon>Ceratobasidiaceae</taxon>
        <taxon>Rhizoctonia</taxon>
    </lineage>
</organism>
<proteinExistence type="predicted"/>
<comment type="caution">
    <text evidence="2">The sequence shown here is derived from an EMBL/GenBank/DDBJ whole genome shotgun (WGS) entry which is preliminary data.</text>
</comment>
<dbReference type="Proteomes" id="UP000663831">
    <property type="component" value="Unassembled WGS sequence"/>
</dbReference>
<accession>A0A8H3C6X2</accession>
<dbReference type="EMBL" id="CAJMWV010003008">
    <property type="protein sequence ID" value="CAE6474337.1"/>
    <property type="molecule type" value="Genomic_DNA"/>
</dbReference>
<feature type="compositionally biased region" description="Acidic residues" evidence="1">
    <location>
        <begin position="78"/>
        <end position="87"/>
    </location>
</feature>
<protein>
    <submittedName>
        <fullName evidence="2">Uncharacterized protein</fullName>
    </submittedName>
</protein>
<reference evidence="2" key="1">
    <citation type="submission" date="2021-01" db="EMBL/GenBank/DDBJ databases">
        <authorList>
            <person name="Kaushik A."/>
        </authorList>
    </citation>
    <scope>NUCLEOTIDE SEQUENCE</scope>
    <source>
        <strain evidence="2">AG3-1AP</strain>
    </source>
</reference>
<feature type="region of interest" description="Disordered" evidence="1">
    <location>
        <begin position="63"/>
        <end position="87"/>
    </location>
</feature>
<sequence>MQQPDINDRYQGVLLYTENVLCLVLASKLSMSPRFSLFLTLKRYELYIDLALGSHRGEGRKWRVHRKHAAATTNNDASGDDEEEEEE</sequence>
<name>A0A8H3C6X2_9AGAM</name>
<dbReference type="AlphaFoldDB" id="A0A8H3C6X2"/>